<dbReference type="RefSeq" id="WP_386407571.1">
    <property type="nucleotide sequence ID" value="NZ_JBHTJH010000008.1"/>
</dbReference>
<name>A0ABW3D0J9_9FLAO</name>
<protein>
    <recommendedName>
        <fullName evidence="3">Late embryogenesis abundant protein LEA-2 subgroup domain-containing protein</fullName>
    </recommendedName>
</protein>
<reference evidence="2" key="1">
    <citation type="journal article" date="2019" name="Int. J. Syst. Evol. Microbiol.">
        <title>The Global Catalogue of Microorganisms (GCM) 10K type strain sequencing project: providing services to taxonomists for standard genome sequencing and annotation.</title>
        <authorList>
            <consortium name="The Broad Institute Genomics Platform"/>
            <consortium name="The Broad Institute Genome Sequencing Center for Infectious Disease"/>
            <person name="Wu L."/>
            <person name="Ma J."/>
        </authorList>
    </citation>
    <scope>NUCLEOTIDE SEQUENCE [LARGE SCALE GENOMIC DNA]</scope>
    <source>
        <strain evidence="2">CCUG 62952</strain>
    </source>
</reference>
<proteinExistence type="predicted"/>
<organism evidence="1 2">
    <name type="scientific">Sungkyunkwania multivorans</name>
    <dbReference type="NCBI Taxonomy" id="1173618"/>
    <lineage>
        <taxon>Bacteria</taxon>
        <taxon>Pseudomonadati</taxon>
        <taxon>Bacteroidota</taxon>
        <taxon>Flavobacteriia</taxon>
        <taxon>Flavobacteriales</taxon>
        <taxon>Flavobacteriaceae</taxon>
        <taxon>Sungkyunkwania</taxon>
    </lineage>
</organism>
<keyword evidence="2" id="KW-1185">Reference proteome</keyword>
<dbReference type="EMBL" id="JBHTJH010000008">
    <property type="protein sequence ID" value="MFD0862486.1"/>
    <property type="molecule type" value="Genomic_DNA"/>
</dbReference>
<dbReference type="Proteomes" id="UP001596978">
    <property type="component" value="Unassembled WGS sequence"/>
</dbReference>
<comment type="caution">
    <text evidence="1">The sequence shown here is derived from an EMBL/GenBank/DDBJ whole genome shotgun (WGS) entry which is preliminary data.</text>
</comment>
<evidence type="ECO:0000313" key="2">
    <source>
        <dbReference type="Proteomes" id="UP001596978"/>
    </source>
</evidence>
<evidence type="ECO:0008006" key="3">
    <source>
        <dbReference type="Google" id="ProtNLM"/>
    </source>
</evidence>
<evidence type="ECO:0000313" key="1">
    <source>
        <dbReference type="EMBL" id="MFD0862486.1"/>
    </source>
</evidence>
<sequence>MKVLLSILALGAGALFLFGRSKATDLQQIMDNIKVRITRISDIDISKGKLLFTADVSLVNPTMASFGFNTFKNASLRQLRFFDDNGNFLGTADTNFFELDIPPNSSTALPSVRVRANIGQVATSLLFGQLDDLQVAADLEVLGRTYTIDQQR</sequence>
<accession>A0ABW3D0J9</accession>
<gene>
    <name evidence="1" type="ORF">ACFQ1M_09730</name>
</gene>